<reference evidence="3 4" key="1">
    <citation type="journal article" date="2016" name="Proc. Natl. Acad. Sci. U.S.A.">
        <title>Comparative genomics of biotechnologically important yeasts.</title>
        <authorList>
            <person name="Riley R."/>
            <person name="Haridas S."/>
            <person name="Wolfe K.H."/>
            <person name="Lopes M.R."/>
            <person name="Hittinger C.T."/>
            <person name="Goeker M."/>
            <person name="Salamov A.A."/>
            <person name="Wisecaver J.H."/>
            <person name="Long T.M."/>
            <person name="Calvey C.H."/>
            <person name="Aerts A.L."/>
            <person name="Barry K.W."/>
            <person name="Choi C."/>
            <person name="Clum A."/>
            <person name="Coughlan A.Y."/>
            <person name="Deshpande S."/>
            <person name="Douglass A.P."/>
            <person name="Hanson S.J."/>
            <person name="Klenk H.-P."/>
            <person name="LaButti K.M."/>
            <person name="Lapidus A."/>
            <person name="Lindquist E.A."/>
            <person name="Lipzen A.M."/>
            <person name="Meier-Kolthoff J.P."/>
            <person name="Ohm R.A."/>
            <person name="Otillar R.P."/>
            <person name="Pangilinan J.L."/>
            <person name="Peng Y."/>
            <person name="Rokas A."/>
            <person name="Rosa C.A."/>
            <person name="Scheuner C."/>
            <person name="Sibirny A.A."/>
            <person name="Slot J.C."/>
            <person name="Stielow J.B."/>
            <person name="Sun H."/>
            <person name="Kurtzman C.P."/>
            <person name="Blackwell M."/>
            <person name="Grigoriev I.V."/>
            <person name="Jeffries T.W."/>
        </authorList>
    </citation>
    <scope>NUCLEOTIDE SEQUENCE [LARGE SCALE GENOMIC DNA]</scope>
    <source>
        <strain evidence="3 4">DSM 6958</strain>
    </source>
</reference>
<dbReference type="AlphaFoldDB" id="A0A1E3PJR2"/>
<name>A0A1E3PJR2_9ASCO</name>
<feature type="compositionally biased region" description="Low complexity" evidence="1">
    <location>
        <begin position="175"/>
        <end position="199"/>
    </location>
</feature>
<dbReference type="OrthoDB" id="2133190at2759"/>
<accession>A0A1E3PJR2</accession>
<dbReference type="Gene3D" id="4.10.280.10">
    <property type="entry name" value="Helix-loop-helix DNA-binding domain"/>
    <property type="match status" value="1"/>
</dbReference>
<protein>
    <submittedName>
        <fullName evidence="3">HLH-domain-containing protein</fullName>
    </submittedName>
</protein>
<evidence type="ECO:0000259" key="2">
    <source>
        <dbReference type="PROSITE" id="PS50888"/>
    </source>
</evidence>
<evidence type="ECO:0000256" key="1">
    <source>
        <dbReference type="SAM" id="MobiDB-lite"/>
    </source>
</evidence>
<feature type="compositionally biased region" description="Polar residues" evidence="1">
    <location>
        <begin position="73"/>
        <end position="87"/>
    </location>
</feature>
<feature type="region of interest" description="Disordered" evidence="1">
    <location>
        <begin position="173"/>
        <end position="199"/>
    </location>
</feature>
<dbReference type="SUPFAM" id="SSF47459">
    <property type="entry name" value="HLH, helix-loop-helix DNA-binding domain"/>
    <property type="match status" value="1"/>
</dbReference>
<dbReference type="SMART" id="SM00353">
    <property type="entry name" value="HLH"/>
    <property type="match status" value="1"/>
</dbReference>
<dbReference type="InterPro" id="IPR011598">
    <property type="entry name" value="bHLH_dom"/>
</dbReference>
<dbReference type="PROSITE" id="PS50888">
    <property type="entry name" value="BHLH"/>
    <property type="match status" value="1"/>
</dbReference>
<dbReference type="EMBL" id="KV454410">
    <property type="protein sequence ID" value="ODQ65172.1"/>
    <property type="molecule type" value="Genomic_DNA"/>
</dbReference>
<feature type="region of interest" description="Disordered" evidence="1">
    <location>
        <begin position="73"/>
        <end position="123"/>
    </location>
</feature>
<dbReference type="Pfam" id="PF00010">
    <property type="entry name" value="HLH"/>
    <property type="match status" value="1"/>
</dbReference>
<dbReference type="InterPro" id="IPR036638">
    <property type="entry name" value="HLH_DNA-bd_sf"/>
</dbReference>
<dbReference type="InterPro" id="IPR052099">
    <property type="entry name" value="Regulatory_TF_Diverse"/>
</dbReference>
<dbReference type="STRING" id="857566.A0A1E3PJR2"/>
<feature type="region of interest" description="Disordered" evidence="1">
    <location>
        <begin position="269"/>
        <end position="322"/>
    </location>
</feature>
<dbReference type="GO" id="GO:0046983">
    <property type="term" value="F:protein dimerization activity"/>
    <property type="evidence" value="ECO:0007669"/>
    <property type="project" value="InterPro"/>
</dbReference>
<dbReference type="PANTHER" id="PTHR47336">
    <property type="entry name" value="TRANSCRIPTION FACTOR HMS1-RELATED"/>
    <property type="match status" value="1"/>
</dbReference>
<gene>
    <name evidence="3" type="ORF">NADFUDRAFT_42461</name>
</gene>
<feature type="domain" description="BHLH" evidence="2">
    <location>
        <begin position="319"/>
        <end position="395"/>
    </location>
</feature>
<feature type="compositionally biased region" description="Low complexity" evidence="1">
    <location>
        <begin position="278"/>
        <end position="305"/>
    </location>
</feature>
<feature type="compositionally biased region" description="Basic residues" evidence="1">
    <location>
        <begin position="306"/>
        <end position="316"/>
    </location>
</feature>
<dbReference type="Proteomes" id="UP000095009">
    <property type="component" value="Unassembled WGS sequence"/>
</dbReference>
<sequence length="418" mass="45552">MENVLFQTSAASVPNSGIVKLDPEDLKACQSWMESVSSGDFFASPTVKPEYENNDPLGPVVNDERMPILRDSTNPAQASQNNNTLHTPASPGGLSYASSRSNSLIGEENEESSFPLTRSNSNTSSLLDPFESATSWLDADMFSSAPFLKPSYELDQQQTKLLTAVNGLNQRFQLNPPASYPSTYTTNSPSDDIASSSVSTPGTNNYDSYNTNSQDISAYSSIATSPVISMTCDRQNESSNSPNMSYDSLPIKQEDDIYTLVQETPKVAPRNIQLVSQPSTISSSSTPASSTPSTPSITPSNSTAPPKKKRGPRKKLTNTQKIAHNKIEKRYRNNINDRILGLKEIIPWLSGDANDADKTDLVTPSNNDAGCAETSNQRLNKSKILEKAVAYILHIQEVNKKLESTNQQLSQQLLALNK</sequence>
<organism evidence="3 4">
    <name type="scientific">Nadsonia fulvescens var. elongata DSM 6958</name>
    <dbReference type="NCBI Taxonomy" id="857566"/>
    <lineage>
        <taxon>Eukaryota</taxon>
        <taxon>Fungi</taxon>
        <taxon>Dikarya</taxon>
        <taxon>Ascomycota</taxon>
        <taxon>Saccharomycotina</taxon>
        <taxon>Dipodascomycetes</taxon>
        <taxon>Dipodascales</taxon>
        <taxon>Dipodascales incertae sedis</taxon>
        <taxon>Nadsonia</taxon>
    </lineage>
</organism>
<evidence type="ECO:0000313" key="4">
    <source>
        <dbReference type="Proteomes" id="UP000095009"/>
    </source>
</evidence>
<proteinExistence type="predicted"/>
<keyword evidence="4" id="KW-1185">Reference proteome</keyword>
<dbReference type="PANTHER" id="PTHR47336:SF3">
    <property type="entry name" value="SERINE-RICH PROTEIN TYE7"/>
    <property type="match status" value="1"/>
</dbReference>
<evidence type="ECO:0000313" key="3">
    <source>
        <dbReference type="EMBL" id="ODQ65172.1"/>
    </source>
</evidence>